<dbReference type="OrthoDB" id="5139510at2759"/>
<protein>
    <submittedName>
        <fullName evidence="2">Uncharacterized protein</fullName>
    </submittedName>
</protein>
<proteinExistence type="predicted"/>
<accession>A0A395NRY3</accession>
<reference evidence="2 3" key="1">
    <citation type="journal article" date="2018" name="PLoS Pathog.">
        <title>Evolution of structural diversity of trichothecenes, a family of toxins produced by plant pathogenic and entomopathogenic fungi.</title>
        <authorList>
            <person name="Proctor R.H."/>
            <person name="McCormick S.P."/>
            <person name="Kim H.S."/>
            <person name="Cardoza R.E."/>
            <person name="Stanley A.M."/>
            <person name="Lindo L."/>
            <person name="Kelly A."/>
            <person name="Brown D.W."/>
            <person name="Lee T."/>
            <person name="Vaughan M.M."/>
            <person name="Alexander N.J."/>
            <person name="Busman M."/>
            <person name="Gutierrez S."/>
        </authorList>
    </citation>
    <scope>NUCLEOTIDE SEQUENCE [LARGE SCALE GENOMIC DNA]</scope>
    <source>
        <strain evidence="2 3">IBT 40837</strain>
    </source>
</reference>
<evidence type="ECO:0000313" key="2">
    <source>
        <dbReference type="EMBL" id="RFU78693.1"/>
    </source>
</evidence>
<evidence type="ECO:0000313" key="3">
    <source>
        <dbReference type="Proteomes" id="UP000266272"/>
    </source>
</evidence>
<dbReference type="EMBL" id="PXOA01000197">
    <property type="protein sequence ID" value="RFU78693.1"/>
    <property type="molecule type" value="Genomic_DNA"/>
</dbReference>
<dbReference type="STRING" id="490622.A0A395NRY3"/>
<evidence type="ECO:0000256" key="1">
    <source>
        <dbReference type="SAM" id="SignalP"/>
    </source>
</evidence>
<name>A0A395NRY3_TRIAR</name>
<dbReference type="AlphaFoldDB" id="A0A395NRY3"/>
<organism evidence="2 3">
    <name type="scientific">Trichoderma arundinaceum</name>
    <dbReference type="NCBI Taxonomy" id="490622"/>
    <lineage>
        <taxon>Eukaryota</taxon>
        <taxon>Fungi</taxon>
        <taxon>Dikarya</taxon>
        <taxon>Ascomycota</taxon>
        <taxon>Pezizomycotina</taxon>
        <taxon>Sordariomycetes</taxon>
        <taxon>Hypocreomycetidae</taxon>
        <taxon>Hypocreales</taxon>
        <taxon>Hypocreaceae</taxon>
        <taxon>Trichoderma</taxon>
    </lineage>
</organism>
<keyword evidence="3" id="KW-1185">Reference proteome</keyword>
<feature type="signal peptide" evidence="1">
    <location>
        <begin position="1"/>
        <end position="18"/>
    </location>
</feature>
<keyword evidence="1" id="KW-0732">Signal</keyword>
<feature type="chain" id="PRO_5017444765" evidence="1">
    <location>
        <begin position="19"/>
        <end position="564"/>
    </location>
</feature>
<gene>
    <name evidence="2" type="ORF">TARUN_3540</name>
</gene>
<dbReference type="Proteomes" id="UP000266272">
    <property type="component" value="Unassembled WGS sequence"/>
</dbReference>
<comment type="caution">
    <text evidence="2">The sequence shown here is derived from an EMBL/GenBank/DDBJ whole genome shotgun (WGS) entry which is preliminary data.</text>
</comment>
<sequence length="564" mass="62992">MHHLLGLFLIHATAYCGALLKNHPPMFVFNHRLALDYAYAGHEYRLPSELVGLICHWIHADRATISKPVNPGRQGRWGFSFTGNCTQFSRTLARLSLASKRYRQIALPYLYSYIVVTEYDKVQLPVFVSLLCHHPELRPLVKEIDIQSLPRAFTVNVEAMGATFNDAAAQFGIAPLVSWSPTDCSEGCSEQCHQCVHFRRLLILLFLLTPSMDRLSMMPPNHFYLSELADVTWKAIGSKAASPCITPALTSLQHLWVPGAQPVSLNMKKLEPQEIGLQLSGWLTPSLRTLRLRNTCIFHPLPEGIRLDNLKEIILDVALLTSPGLFTLISAWAPPALEFIPEDIVPAFAHLTGTLRNLAINRWDGVRGGADHDVDFTRENSDLYATCPNWRGNGKVIGTLKDFTALETLKLDSTCIFHQPLNEQTPLDLPTDHLTERLPKSLRHLVLPGAPPQMVPALHALAASAASKEFPVLRLVEITSDASDVQKREISIRKYAAPSPLIDTFSRFINIEEWKSLEQEFTTAGVKLVHIDSGNTKCFAREILENNGLLDPAVNEEDPDGIHR</sequence>